<evidence type="ECO:0000313" key="4">
    <source>
        <dbReference type="Proteomes" id="UP001176521"/>
    </source>
</evidence>
<feature type="compositionally biased region" description="Polar residues" evidence="1">
    <location>
        <begin position="772"/>
        <end position="781"/>
    </location>
</feature>
<evidence type="ECO:0000256" key="1">
    <source>
        <dbReference type="SAM" id="MobiDB-lite"/>
    </source>
</evidence>
<keyword evidence="2" id="KW-0812">Transmembrane</keyword>
<dbReference type="AlphaFoldDB" id="A0AAN6GAU2"/>
<feature type="compositionally biased region" description="Low complexity" evidence="1">
    <location>
        <begin position="532"/>
        <end position="548"/>
    </location>
</feature>
<keyword evidence="2" id="KW-0472">Membrane</keyword>
<feature type="transmembrane region" description="Helical" evidence="2">
    <location>
        <begin position="144"/>
        <end position="164"/>
    </location>
</feature>
<feature type="compositionally biased region" description="Polar residues" evidence="1">
    <location>
        <begin position="683"/>
        <end position="704"/>
    </location>
</feature>
<feature type="region of interest" description="Disordered" evidence="1">
    <location>
        <begin position="849"/>
        <end position="914"/>
    </location>
</feature>
<reference evidence="3" key="1">
    <citation type="journal article" date="2023" name="PhytoFront">
        <title>Draft Genome Resources of Seven Strains of Tilletia horrida, Causal Agent of Kernel Smut of Rice.</title>
        <authorList>
            <person name="Khanal S."/>
            <person name="Antony Babu S."/>
            <person name="Zhou X.G."/>
        </authorList>
    </citation>
    <scope>NUCLEOTIDE SEQUENCE</scope>
    <source>
        <strain evidence="3">TX3</strain>
    </source>
</reference>
<feature type="transmembrane region" description="Helical" evidence="2">
    <location>
        <begin position="65"/>
        <end position="86"/>
    </location>
</feature>
<keyword evidence="2" id="KW-1133">Transmembrane helix</keyword>
<feature type="compositionally biased region" description="Low complexity" evidence="1">
    <location>
        <begin position="663"/>
        <end position="677"/>
    </location>
</feature>
<feature type="compositionally biased region" description="Polar residues" evidence="1">
    <location>
        <begin position="556"/>
        <end position="570"/>
    </location>
</feature>
<proteinExistence type="predicted"/>
<feature type="compositionally biased region" description="Basic and acidic residues" evidence="1">
    <location>
        <begin position="581"/>
        <end position="597"/>
    </location>
</feature>
<feature type="compositionally biased region" description="Polar residues" evidence="1">
    <location>
        <begin position="512"/>
        <end position="531"/>
    </location>
</feature>
<comment type="caution">
    <text evidence="3">The sequence shown here is derived from an EMBL/GenBank/DDBJ whole genome shotgun (WGS) entry which is preliminary data.</text>
</comment>
<keyword evidence="4" id="KW-1185">Reference proteome</keyword>
<feature type="transmembrane region" description="Helical" evidence="2">
    <location>
        <begin position="106"/>
        <end position="132"/>
    </location>
</feature>
<dbReference type="Proteomes" id="UP001176521">
    <property type="component" value="Unassembled WGS sequence"/>
</dbReference>
<gene>
    <name evidence="3" type="ORF">OC842_005185</name>
</gene>
<feature type="region of interest" description="Disordered" evidence="1">
    <location>
        <begin position="512"/>
        <end position="645"/>
    </location>
</feature>
<protein>
    <submittedName>
        <fullName evidence="3">Uncharacterized protein</fullName>
    </submittedName>
</protein>
<feature type="transmembrane region" description="Helical" evidence="2">
    <location>
        <begin position="432"/>
        <end position="460"/>
    </location>
</feature>
<organism evidence="3 4">
    <name type="scientific">Tilletia horrida</name>
    <dbReference type="NCBI Taxonomy" id="155126"/>
    <lineage>
        <taxon>Eukaryota</taxon>
        <taxon>Fungi</taxon>
        <taxon>Dikarya</taxon>
        <taxon>Basidiomycota</taxon>
        <taxon>Ustilaginomycotina</taxon>
        <taxon>Exobasidiomycetes</taxon>
        <taxon>Tilletiales</taxon>
        <taxon>Tilletiaceae</taxon>
        <taxon>Tilletia</taxon>
    </lineage>
</organism>
<evidence type="ECO:0000256" key="2">
    <source>
        <dbReference type="SAM" id="Phobius"/>
    </source>
</evidence>
<accession>A0AAN6GAU2</accession>
<feature type="transmembrane region" description="Helical" evidence="2">
    <location>
        <begin position="262"/>
        <end position="286"/>
    </location>
</feature>
<feature type="transmembrane region" description="Helical" evidence="2">
    <location>
        <begin position="195"/>
        <end position="214"/>
    </location>
</feature>
<feature type="compositionally biased region" description="Polar residues" evidence="1">
    <location>
        <begin position="620"/>
        <end position="638"/>
    </location>
</feature>
<feature type="region of interest" description="Disordered" evidence="1">
    <location>
        <begin position="769"/>
        <end position="811"/>
    </location>
</feature>
<sequence>MSDIYNIFSLPPPPPPTFLSFYKGPDRARLPNFLASDDPVAAAHQFLHNQIMFVCIPSIWTQTKIVTALAGLILLTALAVIVRRLFQRSLWFLRVKQTEGGKLIVPNAIMVFACTEGLFVILFLALINKIYVAWVIDRKPLENLILWIGTTWTPLIAGPIWSAFGVWHARPPSSTPAKRGKKTFLGIPVPGPNSLFVSILCLLTPFCQMLSVLGPCLKGNRYRQEAVALFYDWNSRYTNAPELTRDMLVELQEIWAKDLRGFFWLAICMFVWFGWCVMLFIIYGGVTLRLLLPLRAQLLALRERNAKRVQAGMVSGAKSANQVDLSPKSQIESVQLPLETPRLRSLAANYVGGRLETVDFQRDDVEEEEGEAAQEMAGDEAIDQHWGLKAADLKKDAPNPSFFPPIRPSAVVRAAPDSETSERYLRAAYNHFLFQGATVSVAIVYFSEVTIYLALTLYSYNERMILGRAIDAAFLQAMWGCVLFGSFVFISITIRTYEPVLVNLLTNNSQMVSSQRTPTGSNAQAENKSGQTGSRGFRLGRLTGLRSTTSEDQKRSFVSSQGGTTMVNSPTPTPRIPAMEPVHENGRESAQQRRDAEPESWAIVNSRAPVEVKRKESPVWSETPTNDSSARLNGSTRSRGPPALRRADILASARTPEYELASPPLTEEQQQQQQPLQRHISRPSHSTFTPLYSNDTTYRSQQSVEPVHQLAQQQQMQQQQQQQQAFFTTSYQGGLNFLDSTSSLNDRSLREMPSATNLHSSEAFRRAVTPYGTGSTHSSASPKHGYPEHFAPRATGSGGSPTSTSSGMNQPFGSSSAFASAAALPRSPTSASFASASALGGSNSNADFVSGLRGSSPSPIHMQDEQQRSGSAIGFRSPFMNEMFGVSGETTPLPPPPRSARRPSRTHVSLTVAT</sequence>
<dbReference type="EMBL" id="JAPDMQ010000353">
    <property type="protein sequence ID" value="KAK0526467.1"/>
    <property type="molecule type" value="Genomic_DNA"/>
</dbReference>
<evidence type="ECO:0000313" key="3">
    <source>
        <dbReference type="EMBL" id="KAK0526467.1"/>
    </source>
</evidence>
<feature type="transmembrane region" description="Helical" evidence="2">
    <location>
        <begin position="472"/>
        <end position="494"/>
    </location>
</feature>
<name>A0AAN6GAU2_9BASI</name>
<feature type="region of interest" description="Disordered" evidence="1">
    <location>
        <begin position="661"/>
        <end position="716"/>
    </location>
</feature>